<dbReference type="GO" id="GO:0008837">
    <property type="term" value="F:diaminopimelate epimerase activity"/>
    <property type="evidence" value="ECO:0007669"/>
    <property type="project" value="UniProtKB-UniRule"/>
</dbReference>
<dbReference type="GO" id="GO:0009089">
    <property type="term" value="P:lysine biosynthetic process via diaminopimelate"/>
    <property type="evidence" value="ECO:0007669"/>
    <property type="project" value="UniProtKB-UniRule"/>
</dbReference>
<evidence type="ECO:0000256" key="8">
    <source>
        <dbReference type="HAMAP-Rule" id="MF_00197"/>
    </source>
</evidence>
<feature type="binding site" evidence="8">
    <location>
        <begin position="219"/>
        <end position="220"/>
    </location>
    <ligand>
        <name>substrate</name>
    </ligand>
</feature>
<evidence type="ECO:0000256" key="2">
    <source>
        <dbReference type="ARBA" id="ARBA00010219"/>
    </source>
</evidence>
<keyword evidence="5 8" id="KW-0457">Lysine biosynthesis</keyword>
<name>A0A917T7A8_9ACTN</name>
<dbReference type="InterPro" id="IPR018510">
    <property type="entry name" value="DAP_epimerase_AS"/>
</dbReference>
<feature type="binding site" evidence="8">
    <location>
        <position position="77"/>
    </location>
    <ligand>
        <name>substrate</name>
    </ligand>
</feature>
<proteinExistence type="inferred from homology"/>
<feature type="binding site" evidence="8">
    <location>
        <begin position="209"/>
        <end position="210"/>
    </location>
    <ligand>
        <name>substrate</name>
    </ligand>
</feature>
<reference evidence="10" key="2">
    <citation type="submission" date="2020-09" db="EMBL/GenBank/DDBJ databases">
        <authorList>
            <person name="Sun Q."/>
            <person name="Zhou Y."/>
        </authorList>
    </citation>
    <scope>NUCLEOTIDE SEQUENCE</scope>
    <source>
        <strain evidence="10">CGMCC 4.7308</strain>
    </source>
</reference>
<evidence type="ECO:0000256" key="7">
    <source>
        <dbReference type="ARBA" id="ARBA00051712"/>
    </source>
</evidence>
<dbReference type="Pfam" id="PF01678">
    <property type="entry name" value="DAP_epimerase"/>
    <property type="match status" value="2"/>
</dbReference>
<comment type="function">
    <text evidence="8">Catalyzes the stereoinversion of LL-2,6-diaminopimelate (L,L-DAP) to meso-diaminopimelate (meso-DAP), a precursor of L-lysine and an essential component of the bacterial peptidoglycan.</text>
</comment>
<feature type="binding site" evidence="8">
    <location>
        <position position="192"/>
    </location>
    <ligand>
        <name>substrate</name>
    </ligand>
</feature>
<organism evidence="10 11">
    <name type="scientific">Nakamurella endophytica</name>
    <dbReference type="NCBI Taxonomy" id="1748367"/>
    <lineage>
        <taxon>Bacteria</taxon>
        <taxon>Bacillati</taxon>
        <taxon>Actinomycetota</taxon>
        <taxon>Actinomycetes</taxon>
        <taxon>Nakamurellales</taxon>
        <taxon>Nakamurellaceae</taxon>
        <taxon>Nakamurella</taxon>
    </lineage>
</organism>
<feature type="site" description="Could be important to modulate the pK values of the two catalytic cysteine residues" evidence="8">
    <location>
        <position position="209"/>
    </location>
</feature>
<comment type="similarity">
    <text evidence="2 8">Belongs to the diaminopimelate epimerase family.</text>
</comment>
<reference evidence="10" key="1">
    <citation type="journal article" date="2014" name="Int. J. Syst. Evol. Microbiol.">
        <title>Complete genome sequence of Corynebacterium casei LMG S-19264T (=DSM 44701T), isolated from a smear-ripened cheese.</title>
        <authorList>
            <consortium name="US DOE Joint Genome Institute (JGI-PGF)"/>
            <person name="Walter F."/>
            <person name="Albersmeier A."/>
            <person name="Kalinowski J."/>
            <person name="Ruckert C."/>
        </authorList>
    </citation>
    <scope>NUCLEOTIDE SEQUENCE</scope>
    <source>
        <strain evidence="10">CGMCC 4.7308</strain>
    </source>
</reference>
<keyword evidence="8" id="KW-0963">Cytoplasm</keyword>
<feature type="binding site" evidence="8">
    <location>
        <begin position="87"/>
        <end position="88"/>
    </location>
    <ligand>
        <name>substrate</name>
    </ligand>
</feature>
<dbReference type="InterPro" id="IPR001653">
    <property type="entry name" value="DAP_epimerase_DapF"/>
</dbReference>
<evidence type="ECO:0000256" key="3">
    <source>
        <dbReference type="ARBA" id="ARBA00013080"/>
    </source>
</evidence>
<evidence type="ECO:0000256" key="6">
    <source>
        <dbReference type="ARBA" id="ARBA00023235"/>
    </source>
</evidence>
<comment type="caution">
    <text evidence="8">Lacks conserved residue(s) required for the propagation of feature annotation.</text>
</comment>
<dbReference type="EMBL" id="BMNA01000011">
    <property type="protein sequence ID" value="GGM13055.1"/>
    <property type="molecule type" value="Genomic_DNA"/>
</dbReference>
<dbReference type="PANTHER" id="PTHR31689">
    <property type="entry name" value="DIAMINOPIMELATE EPIMERASE, CHLOROPLASTIC"/>
    <property type="match status" value="1"/>
</dbReference>
<evidence type="ECO:0000256" key="1">
    <source>
        <dbReference type="ARBA" id="ARBA00005196"/>
    </source>
</evidence>
<dbReference type="EC" id="5.1.1.7" evidence="3 8"/>
<evidence type="ECO:0000256" key="4">
    <source>
        <dbReference type="ARBA" id="ARBA00022605"/>
    </source>
</evidence>
<accession>A0A917T7A8</accession>
<comment type="subcellular location">
    <subcellularLocation>
        <location evidence="8">Cytoplasm</location>
    </subcellularLocation>
</comment>
<dbReference type="Gene3D" id="3.10.310.10">
    <property type="entry name" value="Diaminopimelate Epimerase, Chain A, domain 1"/>
    <property type="match status" value="2"/>
</dbReference>
<feature type="binding site" evidence="8">
    <location>
        <position position="158"/>
    </location>
    <ligand>
        <name>substrate</name>
    </ligand>
</feature>
<dbReference type="AlphaFoldDB" id="A0A917T7A8"/>
<comment type="caution">
    <text evidence="10">The sequence shown here is derived from an EMBL/GenBank/DDBJ whole genome shotgun (WGS) entry which is preliminary data.</text>
</comment>
<evidence type="ECO:0000313" key="10">
    <source>
        <dbReference type="EMBL" id="GGM13055.1"/>
    </source>
</evidence>
<dbReference type="NCBIfam" id="TIGR00652">
    <property type="entry name" value="DapF"/>
    <property type="match status" value="1"/>
</dbReference>
<dbReference type="HAMAP" id="MF_00197">
    <property type="entry name" value="DAP_epimerase"/>
    <property type="match status" value="1"/>
</dbReference>
<feature type="active site" evidence="9">
    <location>
        <position position="86"/>
    </location>
</feature>
<sequence length="304" mass="31076">MDSARYPFVKGHGTENDFVLLPDPDGTLDLDPVLVRAICDRRAGIGADGVIRVVPTAAVPGHQDVAGSAPWFMDYRNADGSLAQMCGNGARVFARFLVDAGWQQPGRFAFLTRAGIRTADLAADGDVSVEMGPVRIVGVSTAELAGRTFTGTVADVGNPHLVCRVAPGLRLEGLDLSAAPGHDPIVFPDGVNVEFVDDSAGEVRMRVFERGVGETRSCGTGTVAVAAEQLHRAGRTSGRVLVRVPGGAVTVTLEAAVGSDGGTPEAGFGGAVLTGPAVLVASGELRPAALRSPADTGAAAGSRA</sequence>
<keyword evidence="6 8" id="KW-0413">Isomerase</keyword>
<gene>
    <name evidence="8 10" type="primary">dapF</name>
    <name evidence="10" type="ORF">GCM10011594_36200</name>
</gene>
<feature type="site" description="Could be important to modulate the pK values of the two catalytic cysteine residues" evidence="8">
    <location>
        <position position="160"/>
    </location>
</feature>
<evidence type="ECO:0000256" key="5">
    <source>
        <dbReference type="ARBA" id="ARBA00023154"/>
    </source>
</evidence>
<evidence type="ECO:0000256" key="9">
    <source>
        <dbReference type="PROSITE-ProRule" id="PRU10125"/>
    </source>
</evidence>
<dbReference type="PANTHER" id="PTHR31689:SF0">
    <property type="entry name" value="DIAMINOPIMELATE EPIMERASE"/>
    <property type="match status" value="1"/>
</dbReference>
<keyword evidence="11" id="KW-1185">Reference proteome</keyword>
<comment type="catalytic activity">
    <reaction evidence="7 8">
        <text>(2S,6S)-2,6-diaminopimelate = meso-2,6-diaminopimelate</text>
        <dbReference type="Rhea" id="RHEA:15393"/>
        <dbReference type="ChEBI" id="CHEBI:57609"/>
        <dbReference type="ChEBI" id="CHEBI:57791"/>
        <dbReference type="EC" id="5.1.1.7"/>
    </reaction>
</comment>
<dbReference type="PROSITE" id="PS01326">
    <property type="entry name" value="DAP_EPIMERASE"/>
    <property type="match status" value="1"/>
</dbReference>
<keyword evidence="4 8" id="KW-0028">Amino-acid biosynthesis</keyword>
<dbReference type="Proteomes" id="UP000655208">
    <property type="component" value="Unassembled WGS sequence"/>
</dbReference>
<dbReference type="GO" id="GO:0005829">
    <property type="term" value="C:cytosol"/>
    <property type="evidence" value="ECO:0007669"/>
    <property type="project" value="TreeGrafter"/>
</dbReference>
<comment type="subunit">
    <text evidence="8">Homodimer.</text>
</comment>
<protein>
    <recommendedName>
        <fullName evidence="3 8">Diaminopimelate epimerase</fullName>
        <shortName evidence="8">DAP epimerase</shortName>
        <ecNumber evidence="3 8">5.1.1.7</ecNumber>
    </recommendedName>
    <alternativeName>
        <fullName evidence="8">PLP-independent amino acid racemase</fullName>
    </alternativeName>
</protein>
<feature type="binding site" evidence="8">
    <location>
        <position position="16"/>
    </location>
    <ligand>
        <name>substrate</name>
    </ligand>
</feature>
<evidence type="ECO:0000313" key="11">
    <source>
        <dbReference type="Proteomes" id="UP000655208"/>
    </source>
</evidence>
<comment type="pathway">
    <text evidence="1 8">Amino-acid biosynthesis; L-lysine biosynthesis via DAP pathway; DL-2,6-diaminopimelate from LL-2,6-diaminopimelate: step 1/1.</text>
</comment>
<feature type="active site" description="Proton donor" evidence="8">
    <location>
        <position position="86"/>
    </location>
</feature>
<feature type="active site" description="Proton acceptor" evidence="8">
    <location>
        <position position="218"/>
    </location>
</feature>
<dbReference type="RefSeq" id="WP_188944010.1">
    <property type="nucleotide sequence ID" value="NZ_BMNA01000011.1"/>
</dbReference>
<dbReference type="SUPFAM" id="SSF54506">
    <property type="entry name" value="Diaminopimelate epimerase-like"/>
    <property type="match status" value="2"/>
</dbReference>